<evidence type="ECO:0000313" key="3">
    <source>
        <dbReference type="Proteomes" id="UP001412067"/>
    </source>
</evidence>
<feature type="region of interest" description="Disordered" evidence="1">
    <location>
        <begin position="36"/>
        <end position="57"/>
    </location>
</feature>
<dbReference type="EMBL" id="JBBWWR010000001">
    <property type="protein sequence ID" value="KAK8970930.1"/>
    <property type="molecule type" value="Genomic_DNA"/>
</dbReference>
<name>A0ABR2N480_9ASPA</name>
<reference evidence="2 3" key="1">
    <citation type="journal article" date="2022" name="Nat. Plants">
        <title>Genomes of leafy and leafless Platanthera orchids illuminate the evolution of mycoheterotrophy.</title>
        <authorList>
            <person name="Li M.H."/>
            <person name="Liu K.W."/>
            <person name="Li Z."/>
            <person name="Lu H.C."/>
            <person name="Ye Q.L."/>
            <person name="Zhang D."/>
            <person name="Wang J.Y."/>
            <person name="Li Y.F."/>
            <person name="Zhong Z.M."/>
            <person name="Liu X."/>
            <person name="Yu X."/>
            <person name="Liu D.K."/>
            <person name="Tu X.D."/>
            <person name="Liu B."/>
            <person name="Hao Y."/>
            <person name="Liao X.Y."/>
            <person name="Jiang Y.T."/>
            <person name="Sun W.H."/>
            <person name="Chen J."/>
            <person name="Chen Y.Q."/>
            <person name="Ai Y."/>
            <person name="Zhai J.W."/>
            <person name="Wu S.S."/>
            <person name="Zhou Z."/>
            <person name="Hsiao Y.Y."/>
            <person name="Wu W.L."/>
            <person name="Chen Y.Y."/>
            <person name="Lin Y.F."/>
            <person name="Hsu J.L."/>
            <person name="Li C.Y."/>
            <person name="Wang Z.W."/>
            <person name="Zhao X."/>
            <person name="Zhong W.Y."/>
            <person name="Ma X.K."/>
            <person name="Ma L."/>
            <person name="Huang J."/>
            <person name="Chen G.Z."/>
            <person name="Huang M.Z."/>
            <person name="Huang L."/>
            <person name="Peng D.H."/>
            <person name="Luo Y.B."/>
            <person name="Zou S.Q."/>
            <person name="Chen S.P."/>
            <person name="Lan S."/>
            <person name="Tsai W.C."/>
            <person name="Van de Peer Y."/>
            <person name="Liu Z.J."/>
        </authorList>
    </citation>
    <scope>NUCLEOTIDE SEQUENCE [LARGE SCALE GENOMIC DNA]</scope>
    <source>
        <strain evidence="2">Lor288</strain>
    </source>
</reference>
<accession>A0ABR2N480</accession>
<comment type="caution">
    <text evidence="2">The sequence shown here is derived from an EMBL/GenBank/DDBJ whole genome shotgun (WGS) entry which is preliminary data.</text>
</comment>
<gene>
    <name evidence="2" type="ORF">KSP40_PGU005140</name>
</gene>
<sequence>MEVSLTFSERRKKIENKSIAREKVEEMVSKAEERVEDYNTCSEERKERSAVQAHKEK</sequence>
<proteinExistence type="predicted"/>
<keyword evidence="3" id="KW-1185">Reference proteome</keyword>
<evidence type="ECO:0000313" key="2">
    <source>
        <dbReference type="EMBL" id="KAK8970930.1"/>
    </source>
</evidence>
<organism evidence="2 3">
    <name type="scientific">Platanthera guangdongensis</name>
    <dbReference type="NCBI Taxonomy" id="2320717"/>
    <lineage>
        <taxon>Eukaryota</taxon>
        <taxon>Viridiplantae</taxon>
        <taxon>Streptophyta</taxon>
        <taxon>Embryophyta</taxon>
        <taxon>Tracheophyta</taxon>
        <taxon>Spermatophyta</taxon>
        <taxon>Magnoliopsida</taxon>
        <taxon>Liliopsida</taxon>
        <taxon>Asparagales</taxon>
        <taxon>Orchidaceae</taxon>
        <taxon>Orchidoideae</taxon>
        <taxon>Orchideae</taxon>
        <taxon>Orchidinae</taxon>
        <taxon>Platanthera</taxon>
    </lineage>
</organism>
<evidence type="ECO:0000256" key="1">
    <source>
        <dbReference type="SAM" id="MobiDB-lite"/>
    </source>
</evidence>
<protein>
    <submittedName>
        <fullName evidence="2">Uncharacterized protein</fullName>
    </submittedName>
</protein>
<dbReference type="Proteomes" id="UP001412067">
    <property type="component" value="Unassembled WGS sequence"/>
</dbReference>